<dbReference type="OrthoDB" id="9986677at2759"/>
<comment type="caution">
    <text evidence="11">The sequence shown here is derived from an EMBL/GenBank/DDBJ whole genome shotgun (WGS) entry which is preliminary data.</text>
</comment>
<keyword evidence="8 10" id="KW-0472">Membrane</keyword>
<dbReference type="Pfam" id="PF03169">
    <property type="entry name" value="OPT"/>
    <property type="match status" value="1"/>
</dbReference>
<keyword evidence="3" id="KW-0813">Transport</keyword>
<evidence type="ECO:0000313" key="11">
    <source>
        <dbReference type="EMBL" id="PHH62825.1"/>
    </source>
</evidence>
<feature type="transmembrane region" description="Helical" evidence="10">
    <location>
        <begin position="344"/>
        <end position="363"/>
    </location>
</feature>
<evidence type="ECO:0008006" key="13">
    <source>
        <dbReference type="Google" id="ProtNLM"/>
    </source>
</evidence>
<comment type="similarity">
    <text evidence="2">Belongs to the oligopeptide OPT transporter family.</text>
</comment>
<feature type="transmembrane region" description="Helical" evidence="10">
    <location>
        <begin position="240"/>
        <end position="263"/>
    </location>
</feature>
<feature type="transmembrane region" description="Helical" evidence="10">
    <location>
        <begin position="597"/>
        <end position="618"/>
    </location>
</feature>
<dbReference type="PANTHER" id="PTHR22601">
    <property type="entry name" value="ISP4 LIKE PROTEIN"/>
    <property type="match status" value="1"/>
</dbReference>
<evidence type="ECO:0000313" key="12">
    <source>
        <dbReference type="Proteomes" id="UP000226192"/>
    </source>
</evidence>
<dbReference type="InterPro" id="IPR004813">
    <property type="entry name" value="OPT"/>
</dbReference>
<proteinExistence type="inferred from homology"/>
<evidence type="ECO:0000256" key="1">
    <source>
        <dbReference type="ARBA" id="ARBA00004141"/>
    </source>
</evidence>
<feature type="region of interest" description="Disordered" evidence="9">
    <location>
        <begin position="1"/>
        <end position="25"/>
    </location>
</feature>
<feature type="transmembrane region" description="Helical" evidence="10">
    <location>
        <begin position="413"/>
        <end position="439"/>
    </location>
</feature>
<feature type="transmembrane region" description="Helical" evidence="10">
    <location>
        <begin position="487"/>
        <end position="512"/>
    </location>
</feature>
<comment type="subcellular location">
    <subcellularLocation>
        <location evidence="1">Membrane</location>
        <topology evidence="1">Multi-pass membrane protein</topology>
    </subcellularLocation>
</comment>
<sequence length="892" mass="99628">MAEIGEPVEPMSSSTDSQGSGQGEEGLLMRRISKKPLDTCKLAEEAAPDPALRELANLHGVSEDAIIEAKEYAATMDLCSLIKTVKDILATHKSDPNFSFNDIQLIQGFLAIQDLSERPEKHGQIIKDVGLVVAIVVTNSPYLEVRAVADNFDDAKTPVATLRACVIGTFFSLFLPFVNQLFSIRQPAILFPSYVAQLMAFPIGKSWEKWIPDYTLRLPFSNGKSIRLNPGRFNKKEHMLITIMATAASNFAVTNDIIFLQVLPDYLNQSYARSFGYIFLNTFSTNFIGYGIAGITRRFLVYPANCIWPATLGTMALNRALHSEENQAVAGPFNRMWTMSRYRFFVICASAMFVYFWFPNFLFQALSSFSWMTWFAPNNRDLDILTGMQHGIGLLNPLPTLDWNIVTTLIDPLVIPSFATFNSAAGLFIGCLVSLAVWYTNSWNTGFLPINTSGVFNHYGQPYNISMVLNERGSLDEEKYANYSAPYVGAMFAVLYGTSFSLYSGLFVYVALHLRQPLKVGFQTLPNPVKFILGKFKKTTPRQQNRPAPQVRPLDIHSRLMAAYPEVSEWWYFAVLVASFVTGILGLTLYPTYTSPLVALWGLSLAFVFVVPSGIIAASSGIEILLDVIATTLGSIAFRGKTLSILYFRSYAYVTLTNATAFIKDLKLAHYTKIPPRTAFAGQLFATLLSTLISSRVMLYQIDIKNVCTPDAPNRYTCPNVKWGASDTIIATTLGAVRLFGVHYPWLLLGLLVGPCTVIIIWAVKKMWPESKVLHKVDSMVLLYGSILLLPYNFAYVMPAVMASWFSWIYIRGRYPGFWSKYNFVLSSAFFAGIAISALVMAFSVQWAEIEIKWWGNDQQAQGCEATPCLLKTLGEGERFYPWWDGSKSPAQ</sequence>
<feature type="transmembrane region" description="Helical" evidence="10">
    <location>
        <begin position="275"/>
        <end position="293"/>
    </location>
</feature>
<dbReference type="GO" id="GO:0035673">
    <property type="term" value="F:oligopeptide transmembrane transporter activity"/>
    <property type="evidence" value="ECO:0007669"/>
    <property type="project" value="InterPro"/>
</dbReference>
<feature type="transmembrane region" description="Helical" evidence="10">
    <location>
        <begin position="784"/>
        <end position="811"/>
    </location>
</feature>
<evidence type="ECO:0000256" key="6">
    <source>
        <dbReference type="ARBA" id="ARBA00022927"/>
    </source>
</evidence>
<dbReference type="AlphaFoldDB" id="A0A2C5Y014"/>
<evidence type="ECO:0000256" key="7">
    <source>
        <dbReference type="ARBA" id="ARBA00022989"/>
    </source>
</evidence>
<feature type="transmembrane region" description="Helical" evidence="10">
    <location>
        <begin position="624"/>
        <end position="640"/>
    </location>
</feature>
<gene>
    <name evidence="11" type="ORF">CDD81_6625</name>
</gene>
<keyword evidence="6" id="KW-0653">Protein transport</keyword>
<feature type="transmembrane region" description="Helical" evidence="10">
    <location>
        <begin position="823"/>
        <end position="845"/>
    </location>
</feature>
<evidence type="ECO:0000256" key="8">
    <source>
        <dbReference type="ARBA" id="ARBA00023136"/>
    </source>
</evidence>
<reference evidence="11 12" key="1">
    <citation type="submission" date="2017-06" db="EMBL/GenBank/DDBJ databases">
        <title>Ant-infecting Ophiocordyceps genomes reveal a high diversity of potential behavioral manipulation genes and a possible major role for enterotoxins.</title>
        <authorList>
            <person name="De Bekker C."/>
            <person name="Evans H.C."/>
            <person name="Brachmann A."/>
            <person name="Hughes D.P."/>
        </authorList>
    </citation>
    <scope>NUCLEOTIDE SEQUENCE [LARGE SCALE GENOMIC DNA]</scope>
    <source>
        <strain evidence="11 12">Map64</strain>
    </source>
</reference>
<keyword evidence="7 10" id="KW-1133">Transmembrane helix</keyword>
<evidence type="ECO:0000256" key="10">
    <source>
        <dbReference type="SAM" id="Phobius"/>
    </source>
</evidence>
<dbReference type="GO" id="GO:0015031">
    <property type="term" value="P:protein transport"/>
    <property type="evidence" value="ECO:0007669"/>
    <property type="project" value="UniProtKB-KW"/>
</dbReference>
<evidence type="ECO:0000256" key="4">
    <source>
        <dbReference type="ARBA" id="ARBA00022692"/>
    </source>
</evidence>
<evidence type="ECO:0000256" key="3">
    <source>
        <dbReference type="ARBA" id="ARBA00022448"/>
    </source>
</evidence>
<dbReference type="Proteomes" id="UP000226192">
    <property type="component" value="Unassembled WGS sequence"/>
</dbReference>
<keyword evidence="4 10" id="KW-0812">Transmembrane</keyword>
<keyword evidence="12" id="KW-1185">Reference proteome</keyword>
<dbReference type="EMBL" id="NJET01000062">
    <property type="protein sequence ID" value="PHH62825.1"/>
    <property type="molecule type" value="Genomic_DNA"/>
</dbReference>
<dbReference type="InterPro" id="IPR004648">
    <property type="entry name" value="Oligpept_transpt"/>
</dbReference>
<name>A0A2C5Y014_9HYPO</name>
<dbReference type="GO" id="GO:0016020">
    <property type="term" value="C:membrane"/>
    <property type="evidence" value="ECO:0007669"/>
    <property type="project" value="UniProtKB-SubCell"/>
</dbReference>
<feature type="transmembrane region" description="Helical" evidence="10">
    <location>
        <begin position="570"/>
        <end position="590"/>
    </location>
</feature>
<protein>
    <recommendedName>
        <fullName evidence="13">OPT family small oligopeptide transporter</fullName>
    </recommendedName>
</protein>
<feature type="transmembrane region" description="Helical" evidence="10">
    <location>
        <begin position="746"/>
        <end position="764"/>
    </location>
</feature>
<accession>A0A2C5Y014</accession>
<organism evidence="11 12">
    <name type="scientific">Ophiocordyceps australis</name>
    <dbReference type="NCBI Taxonomy" id="1399860"/>
    <lineage>
        <taxon>Eukaryota</taxon>
        <taxon>Fungi</taxon>
        <taxon>Dikarya</taxon>
        <taxon>Ascomycota</taxon>
        <taxon>Pezizomycotina</taxon>
        <taxon>Sordariomycetes</taxon>
        <taxon>Hypocreomycetidae</taxon>
        <taxon>Hypocreales</taxon>
        <taxon>Ophiocordycipitaceae</taxon>
        <taxon>Ophiocordyceps</taxon>
    </lineage>
</organism>
<evidence type="ECO:0000256" key="5">
    <source>
        <dbReference type="ARBA" id="ARBA00022856"/>
    </source>
</evidence>
<evidence type="ECO:0000256" key="9">
    <source>
        <dbReference type="SAM" id="MobiDB-lite"/>
    </source>
</evidence>
<feature type="transmembrane region" description="Helical" evidence="10">
    <location>
        <begin position="160"/>
        <end position="178"/>
    </location>
</feature>
<dbReference type="NCBIfam" id="TIGR00728">
    <property type="entry name" value="OPT_sfam"/>
    <property type="match status" value="1"/>
</dbReference>
<dbReference type="NCBIfam" id="TIGR00727">
    <property type="entry name" value="ISP4_OPT"/>
    <property type="match status" value="1"/>
</dbReference>
<evidence type="ECO:0000256" key="2">
    <source>
        <dbReference type="ARBA" id="ARBA00008807"/>
    </source>
</evidence>
<keyword evidence="5" id="KW-0571">Peptide transport</keyword>